<protein>
    <submittedName>
        <fullName evidence="1">Uncharacterized protein</fullName>
    </submittedName>
</protein>
<dbReference type="AlphaFoldDB" id="A0A1C5J9C3"/>
<name>A0A1C5J9C3_9ACTN</name>
<keyword evidence="2" id="KW-1185">Reference proteome</keyword>
<dbReference type="EMBL" id="LT607754">
    <property type="protein sequence ID" value="SCG67170.1"/>
    <property type="molecule type" value="Genomic_DNA"/>
</dbReference>
<organism evidence="1 2">
    <name type="scientific">Micromonospora inositola</name>
    <dbReference type="NCBI Taxonomy" id="47865"/>
    <lineage>
        <taxon>Bacteria</taxon>
        <taxon>Bacillati</taxon>
        <taxon>Actinomycetota</taxon>
        <taxon>Actinomycetes</taxon>
        <taxon>Micromonosporales</taxon>
        <taxon>Micromonosporaceae</taxon>
        <taxon>Micromonospora</taxon>
    </lineage>
</organism>
<dbReference type="Gene3D" id="2.60.34.30">
    <property type="entry name" value="Competence, DNA-entry nuclease inhibitor, ComJ"/>
    <property type="match status" value="1"/>
</dbReference>
<evidence type="ECO:0000313" key="1">
    <source>
        <dbReference type="EMBL" id="SCG67170.1"/>
    </source>
</evidence>
<dbReference type="InterPro" id="IPR038691">
    <property type="entry name" value="ComJ_sf"/>
</dbReference>
<dbReference type="RefSeq" id="WP_231929326.1">
    <property type="nucleotide sequence ID" value="NZ_LT607754.1"/>
</dbReference>
<reference evidence="2" key="1">
    <citation type="submission" date="2016-06" db="EMBL/GenBank/DDBJ databases">
        <authorList>
            <person name="Varghese N."/>
            <person name="Submissions Spin"/>
        </authorList>
    </citation>
    <scope>NUCLEOTIDE SEQUENCE [LARGE SCALE GENOMIC DNA]</scope>
    <source>
        <strain evidence="2">DSM 43819</strain>
    </source>
</reference>
<evidence type="ECO:0000313" key="2">
    <source>
        <dbReference type="Proteomes" id="UP000198221"/>
    </source>
</evidence>
<accession>A0A1C5J9C3</accession>
<sequence>MNKVRQALVFADHSQFYIQDIDGQMAAEADEGYDWPEAWSEDAVAVYRIGLDGPCSIAIGAARSDHVETTLRVHGGEPRLVEAEHIVEADLTVPSGVVHVFGCMELPGPEHRVEIPAGQYRIRVSHVPCGPPPVPVKALEEGPHFRYQLDLWPCAEVSGVAVIRQGKGF</sequence>
<dbReference type="Proteomes" id="UP000198221">
    <property type="component" value="Chromosome I"/>
</dbReference>
<gene>
    <name evidence="1" type="ORF">GA0070613_4263</name>
</gene>
<proteinExistence type="predicted"/>